<accession>A0A1M5NYU0</accession>
<evidence type="ECO:0000313" key="7">
    <source>
        <dbReference type="Proteomes" id="UP000242520"/>
    </source>
</evidence>
<evidence type="ECO:0000256" key="4">
    <source>
        <dbReference type="ARBA" id="ARBA00022840"/>
    </source>
</evidence>
<gene>
    <name evidence="6" type="ORF">SAMN02744040_00296</name>
</gene>
<dbReference type="Pfam" id="PF00580">
    <property type="entry name" value="UvrD-helicase"/>
    <property type="match status" value="1"/>
</dbReference>
<dbReference type="Proteomes" id="UP000242520">
    <property type="component" value="Unassembled WGS sequence"/>
</dbReference>
<dbReference type="PANTHER" id="PTHR11070">
    <property type="entry name" value="UVRD / RECB / PCRA DNA HELICASE FAMILY MEMBER"/>
    <property type="match status" value="1"/>
</dbReference>
<organism evidence="6 7">
    <name type="scientific">Tepidibacter thalassicus DSM 15285</name>
    <dbReference type="NCBI Taxonomy" id="1123350"/>
    <lineage>
        <taxon>Bacteria</taxon>
        <taxon>Bacillati</taxon>
        <taxon>Bacillota</taxon>
        <taxon>Clostridia</taxon>
        <taxon>Peptostreptococcales</taxon>
        <taxon>Peptostreptococcaceae</taxon>
        <taxon>Tepidibacter</taxon>
    </lineage>
</organism>
<evidence type="ECO:0000313" key="6">
    <source>
        <dbReference type="EMBL" id="SHG94700.1"/>
    </source>
</evidence>
<dbReference type="EMBL" id="FQXH01000005">
    <property type="protein sequence ID" value="SHG94700.1"/>
    <property type="molecule type" value="Genomic_DNA"/>
</dbReference>
<dbReference type="AlphaFoldDB" id="A0A1M5NYU0"/>
<dbReference type="InterPro" id="IPR014016">
    <property type="entry name" value="UvrD-like_ATP-bd"/>
</dbReference>
<keyword evidence="2" id="KW-0378">Hydrolase</keyword>
<dbReference type="STRING" id="1123350.SAMN02744040_00296"/>
<dbReference type="Gene3D" id="3.40.50.300">
    <property type="entry name" value="P-loop containing nucleotide triphosphate hydrolases"/>
    <property type="match status" value="2"/>
</dbReference>
<evidence type="ECO:0000256" key="1">
    <source>
        <dbReference type="ARBA" id="ARBA00022741"/>
    </source>
</evidence>
<dbReference type="RefSeq" id="WP_072723091.1">
    <property type="nucleotide sequence ID" value="NZ_FQXH01000005.1"/>
</dbReference>
<dbReference type="InterPro" id="IPR027417">
    <property type="entry name" value="P-loop_NTPase"/>
</dbReference>
<keyword evidence="1" id="KW-0547">Nucleotide-binding</keyword>
<keyword evidence="3 6" id="KW-0347">Helicase</keyword>
<dbReference type="OrthoDB" id="1742800at2"/>
<dbReference type="InterPro" id="IPR000212">
    <property type="entry name" value="DNA_helicase_UvrD/REP"/>
</dbReference>
<dbReference type="GO" id="GO:0016787">
    <property type="term" value="F:hydrolase activity"/>
    <property type="evidence" value="ECO:0007669"/>
    <property type="project" value="UniProtKB-KW"/>
</dbReference>
<evidence type="ECO:0000256" key="3">
    <source>
        <dbReference type="ARBA" id="ARBA00022806"/>
    </source>
</evidence>
<feature type="domain" description="UvrD-like helicase ATP-binding" evidence="5">
    <location>
        <begin position="203"/>
        <end position="388"/>
    </location>
</feature>
<protein>
    <submittedName>
        <fullName evidence="6">UvrD/REP helicase N-terminal domain-containing protein</fullName>
    </submittedName>
</protein>
<evidence type="ECO:0000256" key="2">
    <source>
        <dbReference type="ARBA" id="ARBA00022801"/>
    </source>
</evidence>
<dbReference type="SUPFAM" id="SSF52540">
    <property type="entry name" value="P-loop containing nucleoside triphosphate hydrolases"/>
    <property type="match status" value="1"/>
</dbReference>
<dbReference type="GO" id="GO:0003677">
    <property type="term" value="F:DNA binding"/>
    <property type="evidence" value="ECO:0007669"/>
    <property type="project" value="InterPro"/>
</dbReference>
<reference evidence="7" key="1">
    <citation type="submission" date="2016-11" db="EMBL/GenBank/DDBJ databases">
        <authorList>
            <person name="Varghese N."/>
            <person name="Submissions S."/>
        </authorList>
    </citation>
    <scope>NUCLEOTIDE SEQUENCE [LARGE SCALE GENOMIC DNA]</scope>
    <source>
        <strain evidence="7">DSM 15285</strain>
    </source>
</reference>
<keyword evidence="4" id="KW-0067">ATP-binding</keyword>
<evidence type="ECO:0000259" key="5">
    <source>
        <dbReference type="Pfam" id="PF00580"/>
    </source>
</evidence>
<keyword evidence="7" id="KW-1185">Reference proteome</keyword>
<name>A0A1M5NYU0_9FIRM</name>
<sequence>MRIYSTNIISELDSLRIKDSEKAFYKHFKKKLKGIGITKIVPVKGINIDLMYIERNNILFIKFMDTNEDIYSILEEELLEVMEEEYNSLVSEIKLFNLDIKYNLIYIMPYVDVNNNEEFDNFIKNHIIDRNGYKQLIQNPDTINKYLKGENEDVLLNLFRFYICPEYHVIKKEENNRLINKDFKRISFFKEDYKYTALFLSSFQLKKINSIKYGNTLFLGPAGSGKTTLLTSRAIKLSRLYPKDKFLFITFNKQLMNDIKNQIDILGKNLKNLEIYNFHGFIFKLAKQFDLVIDYTKLKENFSKYFENVFLQVKNVLKNTNIYKGIFIDECENFNKEEIKFLESILYKSKNIFNISADKRKDIKNNLKSFIGPWEILDFNDIIKFNHNYRQTQKMTLFINNFTQNTLEYIKNFDVNFPKDYYLKTKSFRKEGEKVEIITVSDIEEKIKSIIWEIEYLVKQKGLKYSDIVIIYPYNKRKLKNGNMIYFQYILRKALEDRNIPYIYSNDELINLSNKMGVTISNIYSINNLEYRAVIFCQIEMLYSHNLNEKNTNYEIGNFIKNLNIIYIALTRAIDYLIIITTFKEENSDIIKILNNSLE</sequence>
<dbReference type="GO" id="GO:0003678">
    <property type="term" value="F:DNA helicase activity"/>
    <property type="evidence" value="ECO:0007669"/>
    <property type="project" value="InterPro"/>
</dbReference>
<proteinExistence type="predicted"/>
<dbReference type="GO" id="GO:0005524">
    <property type="term" value="F:ATP binding"/>
    <property type="evidence" value="ECO:0007669"/>
    <property type="project" value="UniProtKB-KW"/>
</dbReference>